<proteinExistence type="predicted"/>
<feature type="region of interest" description="Disordered" evidence="1">
    <location>
        <begin position="1"/>
        <end position="34"/>
    </location>
</feature>
<gene>
    <name evidence="2" type="primary">P0430F03.30</name>
</gene>
<dbReference type="Proteomes" id="UP000000763">
    <property type="component" value="Chromosome 7"/>
</dbReference>
<dbReference type="EMBL" id="AP005186">
    <property type="protein sequence ID" value="BAC83991.1"/>
    <property type="molecule type" value="Genomic_DNA"/>
</dbReference>
<evidence type="ECO:0000256" key="1">
    <source>
        <dbReference type="SAM" id="MobiDB-lite"/>
    </source>
</evidence>
<sequence>MGINTSPSRRRGDKPQNQDQHRLIQANTRQDKSSDIDIRVKPRQTQYGVCGGQQERSSAIFDLAEYGFEEEDYAVVDYELVI</sequence>
<organism evidence="2 3">
    <name type="scientific">Oryza sativa subsp. japonica</name>
    <name type="common">Rice</name>
    <dbReference type="NCBI Taxonomy" id="39947"/>
    <lineage>
        <taxon>Eukaryota</taxon>
        <taxon>Viridiplantae</taxon>
        <taxon>Streptophyta</taxon>
        <taxon>Embryophyta</taxon>
        <taxon>Tracheophyta</taxon>
        <taxon>Spermatophyta</taxon>
        <taxon>Magnoliopsida</taxon>
        <taxon>Liliopsida</taxon>
        <taxon>Poales</taxon>
        <taxon>Poaceae</taxon>
        <taxon>BOP clade</taxon>
        <taxon>Oryzoideae</taxon>
        <taxon>Oryzeae</taxon>
        <taxon>Oryzinae</taxon>
        <taxon>Oryza</taxon>
        <taxon>Oryza sativa</taxon>
    </lineage>
</organism>
<reference evidence="3" key="2">
    <citation type="journal article" date="2008" name="Nucleic Acids Res.">
        <title>The rice annotation project database (RAP-DB): 2008 update.</title>
        <authorList>
            <consortium name="The rice annotation project (RAP)"/>
        </authorList>
    </citation>
    <scope>GENOME REANNOTATION</scope>
    <source>
        <strain evidence="3">cv. Nipponbare</strain>
    </source>
</reference>
<evidence type="ECO:0000313" key="2">
    <source>
        <dbReference type="EMBL" id="BAC83991.1"/>
    </source>
</evidence>
<protein>
    <submittedName>
        <fullName evidence="2">Uncharacterized protein</fullName>
    </submittedName>
</protein>
<feature type="compositionally biased region" description="Basic and acidic residues" evidence="1">
    <location>
        <begin position="13"/>
        <end position="22"/>
    </location>
</feature>
<name>Q6Z476_ORYSJ</name>
<accession>Q6Z476</accession>
<dbReference type="AlphaFoldDB" id="Q6Z476"/>
<reference evidence="3" key="1">
    <citation type="journal article" date="2005" name="Nature">
        <title>The map-based sequence of the rice genome.</title>
        <authorList>
            <consortium name="International rice genome sequencing project (IRGSP)"/>
            <person name="Matsumoto T."/>
            <person name="Wu J."/>
            <person name="Kanamori H."/>
            <person name="Katayose Y."/>
            <person name="Fujisawa M."/>
            <person name="Namiki N."/>
            <person name="Mizuno H."/>
            <person name="Yamamoto K."/>
            <person name="Antonio B.A."/>
            <person name="Baba T."/>
            <person name="Sakata K."/>
            <person name="Nagamura Y."/>
            <person name="Aoki H."/>
            <person name="Arikawa K."/>
            <person name="Arita K."/>
            <person name="Bito T."/>
            <person name="Chiden Y."/>
            <person name="Fujitsuka N."/>
            <person name="Fukunaka R."/>
            <person name="Hamada M."/>
            <person name="Harada C."/>
            <person name="Hayashi A."/>
            <person name="Hijishita S."/>
            <person name="Honda M."/>
            <person name="Hosokawa S."/>
            <person name="Ichikawa Y."/>
            <person name="Idonuma A."/>
            <person name="Iijima M."/>
            <person name="Ikeda M."/>
            <person name="Ikeno M."/>
            <person name="Ito K."/>
            <person name="Ito S."/>
            <person name="Ito T."/>
            <person name="Ito Y."/>
            <person name="Ito Y."/>
            <person name="Iwabuchi A."/>
            <person name="Kamiya K."/>
            <person name="Karasawa W."/>
            <person name="Kurita K."/>
            <person name="Katagiri S."/>
            <person name="Kikuta A."/>
            <person name="Kobayashi H."/>
            <person name="Kobayashi N."/>
            <person name="Machita K."/>
            <person name="Maehara T."/>
            <person name="Masukawa M."/>
            <person name="Mizubayashi T."/>
            <person name="Mukai Y."/>
            <person name="Nagasaki H."/>
            <person name="Nagata Y."/>
            <person name="Naito S."/>
            <person name="Nakashima M."/>
            <person name="Nakama Y."/>
            <person name="Nakamichi Y."/>
            <person name="Nakamura M."/>
            <person name="Meguro A."/>
            <person name="Negishi M."/>
            <person name="Ohta I."/>
            <person name="Ohta T."/>
            <person name="Okamoto M."/>
            <person name="Ono N."/>
            <person name="Saji S."/>
            <person name="Sakaguchi M."/>
            <person name="Sakai K."/>
            <person name="Shibata M."/>
            <person name="Shimokawa T."/>
            <person name="Song J."/>
            <person name="Takazaki Y."/>
            <person name="Terasawa K."/>
            <person name="Tsugane M."/>
            <person name="Tsuji K."/>
            <person name="Ueda S."/>
            <person name="Waki K."/>
            <person name="Yamagata H."/>
            <person name="Yamamoto M."/>
            <person name="Yamamoto S."/>
            <person name="Yamane H."/>
            <person name="Yoshiki S."/>
            <person name="Yoshihara R."/>
            <person name="Yukawa K."/>
            <person name="Zhong H."/>
            <person name="Yano M."/>
            <person name="Yuan Q."/>
            <person name="Ouyang S."/>
            <person name="Liu J."/>
            <person name="Jones K.M."/>
            <person name="Gansberger K."/>
            <person name="Moffat K."/>
            <person name="Hill J."/>
            <person name="Bera J."/>
            <person name="Fadrosh D."/>
            <person name="Jin S."/>
            <person name="Johri S."/>
            <person name="Kim M."/>
            <person name="Overton L."/>
            <person name="Reardon M."/>
            <person name="Tsitrin T."/>
            <person name="Vuong H."/>
            <person name="Weaver B."/>
            <person name="Ciecko A."/>
            <person name="Tallon L."/>
            <person name="Jackson J."/>
            <person name="Pai G."/>
            <person name="Aken S.V."/>
            <person name="Utterback T."/>
            <person name="Reidmuller S."/>
            <person name="Feldblyum T."/>
            <person name="Hsiao J."/>
            <person name="Zismann V."/>
            <person name="Iobst S."/>
            <person name="de Vazeille A.R."/>
            <person name="Buell C.R."/>
            <person name="Ying K."/>
            <person name="Li Y."/>
            <person name="Lu T."/>
            <person name="Huang Y."/>
            <person name="Zhao Q."/>
            <person name="Feng Q."/>
            <person name="Zhang L."/>
            <person name="Zhu J."/>
            <person name="Weng Q."/>
            <person name="Mu J."/>
            <person name="Lu Y."/>
            <person name="Fan D."/>
            <person name="Liu Y."/>
            <person name="Guan J."/>
            <person name="Zhang Y."/>
            <person name="Yu S."/>
            <person name="Liu X."/>
            <person name="Zhang Y."/>
            <person name="Hong G."/>
            <person name="Han B."/>
            <person name="Choisne N."/>
            <person name="Demange N."/>
            <person name="Orjeda G."/>
            <person name="Samain S."/>
            <person name="Cattolico L."/>
            <person name="Pelletier E."/>
            <person name="Couloux A."/>
            <person name="Segurens B."/>
            <person name="Wincker P."/>
            <person name="D'Hont A."/>
            <person name="Scarpelli C."/>
            <person name="Weissenbach J."/>
            <person name="Salanoubat M."/>
            <person name="Quetier F."/>
            <person name="Yu Y."/>
            <person name="Kim H.R."/>
            <person name="Rambo T."/>
            <person name="Currie J."/>
            <person name="Collura K."/>
            <person name="Luo M."/>
            <person name="Yang T."/>
            <person name="Ammiraju J.S.S."/>
            <person name="Engler F."/>
            <person name="Soderlund C."/>
            <person name="Wing R.A."/>
            <person name="Palmer L.E."/>
            <person name="de la Bastide M."/>
            <person name="Spiegel L."/>
            <person name="Nascimento L."/>
            <person name="Zutavern T."/>
            <person name="O'Shaughnessy A."/>
            <person name="Dike S."/>
            <person name="Dedhia N."/>
            <person name="Preston R."/>
            <person name="Balija V."/>
            <person name="McCombie W.R."/>
            <person name="Chow T."/>
            <person name="Chen H."/>
            <person name="Chung M."/>
            <person name="Chen C."/>
            <person name="Shaw J."/>
            <person name="Wu H."/>
            <person name="Hsiao K."/>
            <person name="Chao Y."/>
            <person name="Chu M."/>
            <person name="Cheng C."/>
            <person name="Hour A."/>
            <person name="Lee P."/>
            <person name="Lin S."/>
            <person name="Lin Y."/>
            <person name="Liou J."/>
            <person name="Liu S."/>
            <person name="Hsing Y."/>
            <person name="Raghuvanshi S."/>
            <person name="Mohanty A."/>
            <person name="Bharti A.K."/>
            <person name="Gaur A."/>
            <person name="Gupta V."/>
            <person name="Kumar D."/>
            <person name="Ravi V."/>
            <person name="Vij S."/>
            <person name="Kapur A."/>
            <person name="Khurana P."/>
            <person name="Khurana P."/>
            <person name="Khurana J.P."/>
            <person name="Tyagi A.K."/>
            <person name="Gaikwad K."/>
            <person name="Singh A."/>
            <person name="Dalal V."/>
            <person name="Srivastava S."/>
            <person name="Dixit A."/>
            <person name="Pal A.K."/>
            <person name="Ghazi I.A."/>
            <person name="Yadav M."/>
            <person name="Pandit A."/>
            <person name="Bhargava A."/>
            <person name="Sureshbabu K."/>
            <person name="Batra K."/>
            <person name="Sharma T.R."/>
            <person name="Mohapatra T."/>
            <person name="Singh N.K."/>
            <person name="Messing J."/>
            <person name="Nelson A.B."/>
            <person name="Fuks G."/>
            <person name="Kavchok S."/>
            <person name="Keizer G."/>
            <person name="Linton E."/>
            <person name="Llaca V."/>
            <person name="Song R."/>
            <person name="Tanyolac B."/>
            <person name="Young S."/>
            <person name="Ho-Il K."/>
            <person name="Hahn J.H."/>
            <person name="Sangsakoo G."/>
            <person name="Vanavichit A."/>
            <person name="de Mattos Luiz.A.T."/>
            <person name="Zimmer P.D."/>
            <person name="Malone G."/>
            <person name="Dellagostin O."/>
            <person name="de Oliveira A.C."/>
            <person name="Bevan M."/>
            <person name="Bancroft I."/>
            <person name="Minx P."/>
            <person name="Cordum H."/>
            <person name="Wilson R."/>
            <person name="Cheng Z."/>
            <person name="Jin W."/>
            <person name="Jiang J."/>
            <person name="Leong S.A."/>
            <person name="Iwama H."/>
            <person name="Gojobori T."/>
            <person name="Itoh T."/>
            <person name="Niimura Y."/>
            <person name="Fujii Y."/>
            <person name="Habara T."/>
            <person name="Sakai H."/>
            <person name="Sato Y."/>
            <person name="Wilson G."/>
            <person name="Kumar K."/>
            <person name="McCouch S."/>
            <person name="Juretic N."/>
            <person name="Hoen D."/>
            <person name="Wright S."/>
            <person name="Bruskiewich R."/>
            <person name="Bureau T."/>
            <person name="Miyao A."/>
            <person name="Hirochika H."/>
            <person name="Nishikawa T."/>
            <person name="Kadowaki K."/>
            <person name="Sugiura M."/>
            <person name="Burr B."/>
            <person name="Sasaki T."/>
        </authorList>
    </citation>
    <scope>NUCLEOTIDE SEQUENCE [LARGE SCALE GENOMIC DNA]</scope>
    <source>
        <strain evidence="3">cv. Nipponbare</strain>
    </source>
</reference>
<evidence type="ECO:0000313" key="3">
    <source>
        <dbReference type="Proteomes" id="UP000000763"/>
    </source>
</evidence>